<comment type="similarity">
    <text evidence="1">Belongs to the MCTP family.</text>
</comment>
<dbReference type="InterPro" id="IPR000008">
    <property type="entry name" value="C2_dom"/>
</dbReference>
<dbReference type="InterPro" id="IPR035892">
    <property type="entry name" value="C2_domain_sf"/>
</dbReference>
<organism evidence="5 6">
    <name type="scientific">Ataeniobius toweri</name>
    <dbReference type="NCBI Taxonomy" id="208326"/>
    <lineage>
        <taxon>Eukaryota</taxon>
        <taxon>Metazoa</taxon>
        <taxon>Chordata</taxon>
        <taxon>Craniata</taxon>
        <taxon>Vertebrata</taxon>
        <taxon>Euteleostomi</taxon>
        <taxon>Actinopterygii</taxon>
        <taxon>Neopterygii</taxon>
        <taxon>Teleostei</taxon>
        <taxon>Neoteleostei</taxon>
        <taxon>Acanthomorphata</taxon>
        <taxon>Ovalentaria</taxon>
        <taxon>Atherinomorphae</taxon>
        <taxon>Cyprinodontiformes</taxon>
        <taxon>Goodeidae</taxon>
        <taxon>Ataeniobius</taxon>
    </lineage>
</organism>
<feature type="domain" description="C2" evidence="4">
    <location>
        <begin position="1"/>
        <end position="94"/>
    </location>
</feature>
<dbReference type="SUPFAM" id="SSF49562">
    <property type="entry name" value="C2 domain (Calcium/lipid-binding domain, CaLB)"/>
    <property type="match status" value="1"/>
</dbReference>
<sequence length="94" mass="10587">MLRVIVESAKGLPKKKLGSPDPIASVIFKDEKKKTKWIDNEVNPVWNEVLEFDLKGIPLDSGSQLDVVVKDYETIGKDNVDQFFKHAITNTFGI</sequence>
<keyword evidence="3" id="KW-0106">Calcium</keyword>
<accession>A0ABU7CLX8</accession>
<evidence type="ECO:0000256" key="2">
    <source>
        <dbReference type="ARBA" id="ARBA00022723"/>
    </source>
</evidence>
<dbReference type="Pfam" id="PF00168">
    <property type="entry name" value="C2"/>
    <property type="match status" value="1"/>
</dbReference>
<dbReference type="PANTHER" id="PTHR45911">
    <property type="entry name" value="C2 DOMAIN-CONTAINING PROTEIN"/>
    <property type="match status" value="1"/>
</dbReference>
<evidence type="ECO:0000256" key="1">
    <source>
        <dbReference type="ARBA" id="ARBA00007923"/>
    </source>
</evidence>
<dbReference type="PANTHER" id="PTHR45911:SF3">
    <property type="entry name" value="DYSFERLIN-RELATED"/>
    <property type="match status" value="1"/>
</dbReference>
<reference evidence="5 6" key="1">
    <citation type="submission" date="2021-07" db="EMBL/GenBank/DDBJ databases">
        <authorList>
            <person name="Palmer J.M."/>
        </authorList>
    </citation>
    <scope>NUCLEOTIDE SEQUENCE [LARGE SCALE GENOMIC DNA]</scope>
    <source>
        <strain evidence="5 6">AT_MEX2019</strain>
        <tissue evidence="5">Muscle</tissue>
    </source>
</reference>
<dbReference type="PROSITE" id="PS50004">
    <property type="entry name" value="C2"/>
    <property type="match status" value="1"/>
</dbReference>
<dbReference type="Proteomes" id="UP001345963">
    <property type="component" value="Unassembled WGS sequence"/>
</dbReference>
<comment type="caution">
    <text evidence="5">The sequence shown here is derived from an EMBL/GenBank/DDBJ whole genome shotgun (WGS) entry which is preliminary data.</text>
</comment>
<dbReference type="SMART" id="SM00239">
    <property type="entry name" value="C2"/>
    <property type="match status" value="1"/>
</dbReference>
<protein>
    <recommendedName>
        <fullName evidence="4">C2 domain-containing protein</fullName>
    </recommendedName>
</protein>
<evidence type="ECO:0000256" key="3">
    <source>
        <dbReference type="ARBA" id="ARBA00022837"/>
    </source>
</evidence>
<gene>
    <name evidence="5" type="ORF">ATANTOWER_027472</name>
</gene>
<keyword evidence="6" id="KW-1185">Reference proteome</keyword>
<dbReference type="Gene3D" id="2.60.40.150">
    <property type="entry name" value="C2 domain"/>
    <property type="match status" value="1"/>
</dbReference>
<evidence type="ECO:0000313" key="6">
    <source>
        <dbReference type="Proteomes" id="UP001345963"/>
    </source>
</evidence>
<keyword evidence="2" id="KW-0479">Metal-binding</keyword>
<evidence type="ECO:0000313" key="5">
    <source>
        <dbReference type="EMBL" id="MED6262844.1"/>
    </source>
</evidence>
<evidence type="ECO:0000259" key="4">
    <source>
        <dbReference type="PROSITE" id="PS50004"/>
    </source>
</evidence>
<proteinExistence type="inferred from homology"/>
<name>A0ABU7CLX8_9TELE</name>
<dbReference type="EMBL" id="JAHUTI010095221">
    <property type="protein sequence ID" value="MED6262844.1"/>
    <property type="molecule type" value="Genomic_DNA"/>
</dbReference>